<comment type="caution">
    <text evidence="2">The sequence shown here is derived from an EMBL/GenBank/DDBJ whole genome shotgun (WGS) entry which is preliminary data.</text>
</comment>
<feature type="compositionally biased region" description="Acidic residues" evidence="1">
    <location>
        <begin position="52"/>
        <end position="61"/>
    </location>
</feature>
<feature type="region of interest" description="Disordered" evidence="1">
    <location>
        <begin position="42"/>
        <end position="72"/>
    </location>
</feature>
<feature type="compositionally biased region" description="Basic and acidic residues" evidence="1">
    <location>
        <begin position="105"/>
        <end position="121"/>
    </location>
</feature>
<proteinExistence type="predicted"/>
<accession>A0A645DJZ0</accession>
<evidence type="ECO:0000256" key="1">
    <source>
        <dbReference type="SAM" id="MobiDB-lite"/>
    </source>
</evidence>
<feature type="compositionally biased region" description="Basic and acidic residues" evidence="1">
    <location>
        <begin position="1"/>
        <end position="21"/>
    </location>
</feature>
<dbReference type="AlphaFoldDB" id="A0A645DJZ0"/>
<name>A0A645DJZ0_9ZZZZ</name>
<reference evidence="2" key="1">
    <citation type="submission" date="2019-08" db="EMBL/GenBank/DDBJ databases">
        <authorList>
            <person name="Kucharzyk K."/>
            <person name="Murdoch R.W."/>
            <person name="Higgins S."/>
            <person name="Loffler F."/>
        </authorList>
    </citation>
    <scope>NUCLEOTIDE SEQUENCE</scope>
</reference>
<feature type="region of interest" description="Disordered" evidence="1">
    <location>
        <begin position="85"/>
        <end position="156"/>
    </location>
</feature>
<gene>
    <name evidence="2" type="ORF">SDC9_136477</name>
</gene>
<evidence type="ECO:0000313" key="2">
    <source>
        <dbReference type="EMBL" id="MPM89368.1"/>
    </source>
</evidence>
<protein>
    <submittedName>
        <fullName evidence="2">Uncharacterized protein</fullName>
    </submittedName>
</protein>
<sequence>MGRDEATADRGEHHRAHDPSRTRHTQQFQCAAIRAVAGLAEQRVVPRNQADDKEDGADVEQTDAPHHGIGGAHDLLGRVLRLGRGNGDDLCPQERKHHAQQGHGQRADAIGHEAAMRREMGKAPGLAQGPQARDGQHPHGDEEDDGHHLDEREPEFALAIVAHLQKVHADQQGRH</sequence>
<feature type="region of interest" description="Disordered" evidence="1">
    <location>
        <begin position="1"/>
        <end position="27"/>
    </location>
</feature>
<feature type="compositionally biased region" description="Basic and acidic residues" evidence="1">
    <location>
        <begin position="134"/>
        <end position="155"/>
    </location>
</feature>
<organism evidence="2">
    <name type="scientific">bioreactor metagenome</name>
    <dbReference type="NCBI Taxonomy" id="1076179"/>
    <lineage>
        <taxon>unclassified sequences</taxon>
        <taxon>metagenomes</taxon>
        <taxon>ecological metagenomes</taxon>
    </lineage>
</organism>
<dbReference type="EMBL" id="VSSQ01036804">
    <property type="protein sequence ID" value="MPM89368.1"/>
    <property type="molecule type" value="Genomic_DNA"/>
</dbReference>